<proteinExistence type="predicted"/>
<dbReference type="AlphaFoldDB" id="A0A3N2C8A3"/>
<dbReference type="PANTHER" id="PTHR11647">
    <property type="entry name" value="HYDRANTOINASE/DIHYDROPYRIMIDINASE FAMILY MEMBER"/>
    <property type="match status" value="1"/>
</dbReference>
<dbReference type="Gene3D" id="3.20.20.140">
    <property type="entry name" value="Metal-dependent hydrolases"/>
    <property type="match status" value="2"/>
</dbReference>
<evidence type="ECO:0000313" key="3">
    <source>
        <dbReference type="Proteomes" id="UP000266915"/>
    </source>
</evidence>
<dbReference type="InterPro" id="IPR011059">
    <property type="entry name" value="Metal-dep_hydrolase_composite"/>
</dbReference>
<dbReference type="Proteomes" id="UP000266915">
    <property type="component" value="Unassembled WGS sequence"/>
</dbReference>
<dbReference type="InterPro" id="IPR032466">
    <property type="entry name" value="Metal_Hydrolase"/>
</dbReference>
<dbReference type="GO" id="GO:0016812">
    <property type="term" value="F:hydrolase activity, acting on carbon-nitrogen (but not peptide) bonds, in cyclic amides"/>
    <property type="evidence" value="ECO:0007669"/>
    <property type="project" value="TreeGrafter"/>
</dbReference>
<evidence type="ECO:0000313" key="2">
    <source>
        <dbReference type="EMBL" id="ROR83544.1"/>
    </source>
</evidence>
<keyword evidence="3" id="KW-1185">Reference proteome</keyword>
<name>A0A3N2C8A3_9MICO</name>
<evidence type="ECO:0000259" key="1">
    <source>
        <dbReference type="Pfam" id="PF07969"/>
    </source>
</evidence>
<accession>A0A3N2C8A3</accession>
<reference evidence="2 3" key="1">
    <citation type="submission" date="2018-11" db="EMBL/GenBank/DDBJ databases">
        <title>Sequencing the genomes of 1000 actinobacteria strains.</title>
        <authorList>
            <person name="Klenk H.-P."/>
        </authorList>
    </citation>
    <scope>NUCLEOTIDE SEQUENCE [LARGE SCALE GENOMIC DNA]</scope>
    <source>
        <strain evidence="2 3">DSM 14012</strain>
    </source>
</reference>
<dbReference type="InterPro" id="IPR013108">
    <property type="entry name" value="Amidohydro_3"/>
</dbReference>
<dbReference type="Pfam" id="PF07969">
    <property type="entry name" value="Amidohydro_3"/>
    <property type="match status" value="1"/>
</dbReference>
<comment type="caution">
    <text evidence="2">The sequence shown here is derived from an EMBL/GenBank/DDBJ whole genome shotgun (WGS) entry which is preliminary data.</text>
</comment>
<dbReference type="RefSeq" id="WP_200811368.1">
    <property type="nucleotide sequence ID" value="NZ_FXAP01000002.1"/>
</dbReference>
<feature type="domain" description="Amidohydrolase 3" evidence="1">
    <location>
        <begin position="56"/>
        <end position="526"/>
    </location>
</feature>
<dbReference type="CDD" id="cd01297">
    <property type="entry name" value="D-aminoacylase"/>
    <property type="match status" value="1"/>
</dbReference>
<gene>
    <name evidence="2" type="ORF">EDD42_3656</name>
</gene>
<dbReference type="PANTHER" id="PTHR11647:SF1">
    <property type="entry name" value="COLLAPSIN RESPONSE MEDIATOR PROTEIN"/>
    <property type="match status" value="1"/>
</dbReference>
<dbReference type="InterPro" id="IPR050378">
    <property type="entry name" value="Metallo-dep_Hydrolases_sf"/>
</dbReference>
<organism evidence="2 3">
    <name type="scientific">Plantibacter flavus</name>
    <dbReference type="NCBI Taxonomy" id="150123"/>
    <lineage>
        <taxon>Bacteria</taxon>
        <taxon>Bacillati</taxon>
        <taxon>Actinomycetota</taxon>
        <taxon>Actinomycetes</taxon>
        <taxon>Micrococcales</taxon>
        <taxon>Microbacteriaceae</taxon>
        <taxon>Plantibacter</taxon>
    </lineage>
</organism>
<dbReference type="SUPFAM" id="SSF51556">
    <property type="entry name" value="Metallo-dependent hydrolases"/>
    <property type="match status" value="1"/>
</dbReference>
<dbReference type="EMBL" id="RKHL01000001">
    <property type="protein sequence ID" value="ROR83544.1"/>
    <property type="molecule type" value="Genomic_DNA"/>
</dbReference>
<dbReference type="GO" id="GO:0005829">
    <property type="term" value="C:cytosol"/>
    <property type="evidence" value="ECO:0007669"/>
    <property type="project" value="TreeGrafter"/>
</dbReference>
<sequence>MTSRPTDGARAVVIRGARIVDGTGGPSAHGSLLIDRGRIIAIGGSADADAPADALIIDADGLVASPGFIDMHAHSDLAVLRDHEHLAKVSQGVTTEVLGQDGLSYAPTDDRTMSIVRQQIAGWNGQPDDVDFAWRTVGEYLERVDRGAALNVAYLVPQGSVRMLVVGTENRAATADEIARMQELVAAGMREGAVGMSSGLTYVPGMFADTEELVALCRTVAEHGGFYAPHQRSYGKGALEAYAEMIDISRRSGCALHLTHATMNFGVNAGRAAELVALIDAAIADGVDITLDTYPYLPGSTTLSALLPSWAAVGGPDATIERLGDDDVRARIRYELEVLGTDGCHGVVTDWATIEISGVANPELAGFVGRTVADIAAEDAGHAWSGDPTALFFALLEADRLATGILQHVGDEANVRTMMVHPAHTGGSDGILIGAKPHPRAWGTFPRYLGHYVREEGVLGLEDAVAHLTSRPAGRLGLSDRGVLRVGAVADVVLFDPATIADRATFAEPRQQAAGIPWVFVNGAAVIADGRRTDAVPGRSIRRSPA</sequence>
<protein>
    <submittedName>
        <fullName evidence="2">N-acyl-D-amino-acid deacylase</fullName>
    </submittedName>
</protein>
<dbReference type="SUPFAM" id="SSF51338">
    <property type="entry name" value="Composite domain of metallo-dependent hydrolases"/>
    <property type="match status" value="1"/>
</dbReference>